<feature type="chain" id="PRO_5045754550" evidence="1">
    <location>
        <begin position="24"/>
        <end position="311"/>
    </location>
</feature>
<keyword evidence="3" id="KW-1185">Reference proteome</keyword>
<accession>A0ABR4J4L0</accession>
<gene>
    <name evidence="2" type="ORF">BJY01DRAFT_252810</name>
</gene>
<evidence type="ECO:0000313" key="2">
    <source>
        <dbReference type="EMBL" id="KAL2834836.1"/>
    </source>
</evidence>
<feature type="signal peptide" evidence="1">
    <location>
        <begin position="1"/>
        <end position="23"/>
    </location>
</feature>
<proteinExistence type="predicted"/>
<organism evidence="2 3">
    <name type="scientific">Aspergillus pseudoustus</name>
    <dbReference type="NCBI Taxonomy" id="1810923"/>
    <lineage>
        <taxon>Eukaryota</taxon>
        <taxon>Fungi</taxon>
        <taxon>Dikarya</taxon>
        <taxon>Ascomycota</taxon>
        <taxon>Pezizomycotina</taxon>
        <taxon>Eurotiomycetes</taxon>
        <taxon>Eurotiomycetidae</taxon>
        <taxon>Eurotiales</taxon>
        <taxon>Aspergillaceae</taxon>
        <taxon>Aspergillus</taxon>
        <taxon>Aspergillus subgen. Nidulantes</taxon>
    </lineage>
</organism>
<comment type="caution">
    <text evidence="2">The sequence shown here is derived from an EMBL/GenBank/DDBJ whole genome shotgun (WGS) entry which is preliminary data.</text>
</comment>
<reference evidence="2 3" key="1">
    <citation type="submission" date="2024-07" db="EMBL/GenBank/DDBJ databases">
        <title>Section-level genome sequencing and comparative genomics of Aspergillus sections Usti and Cavernicolus.</title>
        <authorList>
            <consortium name="Lawrence Berkeley National Laboratory"/>
            <person name="Nybo J.L."/>
            <person name="Vesth T.C."/>
            <person name="Theobald S."/>
            <person name="Frisvad J.C."/>
            <person name="Larsen T.O."/>
            <person name="Kjaerboelling I."/>
            <person name="Rothschild-Mancinelli K."/>
            <person name="Lyhne E.K."/>
            <person name="Kogle M.E."/>
            <person name="Barry K."/>
            <person name="Clum A."/>
            <person name="Na H."/>
            <person name="Ledsgaard L."/>
            <person name="Lin J."/>
            <person name="Lipzen A."/>
            <person name="Kuo A."/>
            <person name="Riley R."/>
            <person name="Mondo S."/>
            <person name="Labutti K."/>
            <person name="Haridas S."/>
            <person name="Pangalinan J."/>
            <person name="Salamov A.A."/>
            <person name="Simmons B.A."/>
            <person name="Magnuson J.K."/>
            <person name="Chen J."/>
            <person name="Drula E."/>
            <person name="Henrissat B."/>
            <person name="Wiebenga A."/>
            <person name="Lubbers R.J."/>
            <person name="Gomes A.C."/>
            <person name="Makela M.R."/>
            <person name="Stajich J."/>
            <person name="Grigoriev I.V."/>
            <person name="Mortensen U.H."/>
            <person name="De Vries R.P."/>
            <person name="Baker S.E."/>
            <person name="Andersen M.R."/>
        </authorList>
    </citation>
    <scope>NUCLEOTIDE SEQUENCE [LARGE SCALE GENOMIC DNA]</scope>
    <source>
        <strain evidence="2 3">CBS 123904</strain>
    </source>
</reference>
<name>A0ABR4J4L0_9EURO</name>
<protein>
    <submittedName>
        <fullName evidence="2">Uncharacterized protein</fullName>
    </submittedName>
</protein>
<sequence>MLASRILLVLLYLCSFCSDLVTAVVVVPASVTVRHTASDLFQIGDDTTGGECSAEKIDAIDAWLSECVDILNAALTAYRSYSTSDAYRKMFRIWLSMLFDGNQVEEVYQSYWDVIGTRLAGVATFLSGGGITGGTADTTYLFCGDDFAQRQKWTAAAIDANGDEMVKTRNEEGEPTRYYIIQEVFPNLRALQLDAELYYRNTKTDTDDAEDDSGATRHIAPFLVSQLNGYVFDASGKQRLCQKPGRVAATSRADNNAGAAAGSPEGFAYASFNRHVYLCDTAFEAKAKKPHGYATLAELVSYDNNLPEGSI</sequence>
<keyword evidence="1" id="KW-0732">Signal</keyword>
<evidence type="ECO:0000313" key="3">
    <source>
        <dbReference type="Proteomes" id="UP001610446"/>
    </source>
</evidence>
<dbReference type="EMBL" id="JBFXLU010000211">
    <property type="protein sequence ID" value="KAL2834836.1"/>
    <property type="molecule type" value="Genomic_DNA"/>
</dbReference>
<evidence type="ECO:0000256" key="1">
    <source>
        <dbReference type="SAM" id="SignalP"/>
    </source>
</evidence>
<dbReference type="Proteomes" id="UP001610446">
    <property type="component" value="Unassembled WGS sequence"/>
</dbReference>